<comment type="caution">
    <text evidence="2">The sequence shown here is derived from an EMBL/GenBank/DDBJ whole genome shotgun (WGS) entry which is preliminary data.</text>
</comment>
<protein>
    <submittedName>
        <fullName evidence="2">Uncharacterized protein</fullName>
    </submittedName>
</protein>
<evidence type="ECO:0000313" key="2">
    <source>
        <dbReference type="EMBL" id="TDD20476.1"/>
    </source>
</evidence>
<dbReference type="AlphaFoldDB" id="A0A4R4WSC9"/>
<dbReference type="EMBL" id="SMKP01000045">
    <property type="protein sequence ID" value="TDD20476.1"/>
    <property type="molecule type" value="Genomic_DNA"/>
</dbReference>
<organism evidence="2 3">
    <name type="scientific">Nonomuraea diastatica</name>
    <dbReference type="NCBI Taxonomy" id="1848329"/>
    <lineage>
        <taxon>Bacteria</taxon>
        <taxon>Bacillati</taxon>
        <taxon>Actinomycetota</taxon>
        <taxon>Actinomycetes</taxon>
        <taxon>Streptosporangiales</taxon>
        <taxon>Streptosporangiaceae</taxon>
        <taxon>Nonomuraea</taxon>
    </lineage>
</organism>
<keyword evidence="3" id="KW-1185">Reference proteome</keyword>
<evidence type="ECO:0000313" key="3">
    <source>
        <dbReference type="Proteomes" id="UP000294543"/>
    </source>
</evidence>
<accession>A0A4R4WSC9</accession>
<name>A0A4R4WSC9_9ACTN</name>
<gene>
    <name evidence="2" type="ORF">E1294_17825</name>
</gene>
<dbReference type="Proteomes" id="UP000294543">
    <property type="component" value="Unassembled WGS sequence"/>
</dbReference>
<evidence type="ECO:0000256" key="1">
    <source>
        <dbReference type="SAM" id="MobiDB-lite"/>
    </source>
</evidence>
<feature type="region of interest" description="Disordered" evidence="1">
    <location>
        <begin position="1"/>
        <end position="31"/>
    </location>
</feature>
<reference evidence="2 3" key="1">
    <citation type="submission" date="2019-03" db="EMBL/GenBank/DDBJ databases">
        <title>Draft genome sequences of novel Actinobacteria.</title>
        <authorList>
            <person name="Sahin N."/>
            <person name="Ay H."/>
            <person name="Saygin H."/>
        </authorList>
    </citation>
    <scope>NUCLEOTIDE SEQUENCE [LARGE SCALE GENOMIC DNA]</scope>
    <source>
        <strain evidence="2 3">KC712</strain>
    </source>
</reference>
<sequence length="31" mass="3480">MRGARLSWADMRGALGIPHDQHQHQPSANLK</sequence>
<proteinExistence type="predicted"/>